<dbReference type="NCBIfam" id="NF001273">
    <property type="entry name" value="PRK00230.1"/>
    <property type="match status" value="1"/>
</dbReference>
<name>A0A660SG56_UNCT6</name>
<gene>
    <name evidence="9" type="primary">pyrF</name>
    <name evidence="14" type="ORF">DRP43_04190</name>
</gene>
<dbReference type="HAMAP" id="MF_01200_B">
    <property type="entry name" value="OMPdecase_type1_B"/>
    <property type="match status" value="1"/>
</dbReference>
<evidence type="ECO:0000256" key="10">
    <source>
        <dbReference type="PIRSR" id="PIRSR614732-1"/>
    </source>
</evidence>
<dbReference type="GO" id="GO:0004590">
    <property type="term" value="F:orotidine-5'-phosphate decarboxylase activity"/>
    <property type="evidence" value="ECO:0007669"/>
    <property type="project" value="UniProtKB-UniRule"/>
</dbReference>
<feature type="active site" description="Proton donor" evidence="9">
    <location>
        <position position="61"/>
    </location>
</feature>
<evidence type="ECO:0000256" key="5">
    <source>
        <dbReference type="ARBA" id="ARBA00022975"/>
    </source>
</evidence>
<sequence length="240" mass="26383">MKNRLIVALDRGDKQEIYNILSELDGVVTYYKVGIQIFTLLGPDIVYDIKNRGHKVFLDLKFHDIPNTVANGIISAIGLGVDMLTIHTLGGFEMMETAMKAAWEGDKKMTNVIGVTMLTSLSDAFLMDILGVYDKTIKEMVLILANSAKSAGLDGVVASVNEVKEIKKELGKEFIVITPGIRPIGDNIFDQVRVSTPEDAIRNGSDYLVVGRPILDAKNRAKAATEILEQMNKGKNNDKL</sequence>
<keyword evidence="5 9" id="KW-0665">Pyrimidine biosynthesis</keyword>
<dbReference type="GO" id="GO:0006207">
    <property type="term" value="P:'de novo' pyrimidine nucleobase biosynthetic process"/>
    <property type="evidence" value="ECO:0007669"/>
    <property type="project" value="InterPro"/>
</dbReference>
<evidence type="ECO:0000256" key="11">
    <source>
        <dbReference type="PIRSR" id="PIRSR614732-2"/>
    </source>
</evidence>
<evidence type="ECO:0000256" key="4">
    <source>
        <dbReference type="ARBA" id="ARBA00022793"/>
    </source>
</evidence>
<comment type="catalytic activity">
    <reaction evidence="7 9 12">
        <text>orotidine 5'-phosphate + H(+) = UMP + CO2</text>
        <dbReference type="Rhea" id="RHEA:11596"/>
        <dbReference type="ChEBI" id="CHEBI:15378"/>
        <dbReference type="ChEBI" id="CHEBI:16526"/>
        <dbReference type="ChEBI" id="CHEBI:57538"/>
        <dbReference type="ChEBI" id="CHEBI:57865"/>
        <dbReference type="EC" id="4.1.1.23"/>
    </reaction>
</comment>
<feature type="active site" description="For OMPdecase activity" evidence="10">
    <location>
        <position position="64"/>
    </location>
</feature>
<reference evidence="14 15" key="1">
    <citation type="submission" date="2018-06" db="EMBL/GenBank/DDBJ databases">
        <title>Extensive metabolic versatility and redundancy in microbially diverse, dynamic hydrothermal sediments.</title>
        <authorList>
            <person name="Dombrowski N."/>
            <person name="Teske A."/>
            <person name="Baker B.J."/>
        </authorList>
    </citation>
    <scope>NUCLEOTIDE SEQUENCE [LARGE SCALE GENOMIC DNA]</scope>
    <source>
        <strain evidence="14">B10_G13</strain>
    </source>
</reference>
<dbReference type="InterPro" id="IPR001754">
    <property type="entry name" value="OMPdeCOase_dom"/>
</dbReference>
<evidence type="ECO:0000256" key="2">
    <source>
        <dbReference type="ARBA" id="ARBA00004861"/>
    </source>
</evidence>
<dbReference type="SUPFAM" id="SSF51366">
    <property type="entry name" value="Ribulose-phoshate binding barrel"/>
    <property type="match status" value="1"/>
</dbReference>
<evidence type="ECO:0000256" key="7">
    <source>
        <dbReference type="ARBA" id="ARBA00049157"/>
    </source>
</evidence>
<evidence type="ECO:0000313" key="14">
    <source>
        <dbReference type="EMBL" id="RKX69623.1"/>
    </source>
</evidence>
<feature type="binding site" evidence="9 11">
    <location>
        <position position="211"/>
    </location>
    <ligand>
        <name>substrate</name>
    </ligand>
</feature>
<feature type="binding site" evidence="9 11">
    <location>
        <position position="119"/>
    </location>
    <ligand>
        <name>substrate</name>
    </ligand>
</feature>
<dbReference type="EMBL" id="QNBD01000179">
    <property type="protein sequence ID" value="RKX69623.1"/>
    <property type="molecule type" value="Genomic_DNA"/>
</dbReference>
<dbReference type="EC" id="4.1.1.23" evidence="9"/>
<comment type="similarity">
    <text evidence="8 9">Belongs to the OMP decarboxylase family. Type 1 subfamily.</text>
</comment>
<feature type="binding site" evidence="9 11">
    <location>
        <position position="32"/>
    </location>
    <ligand>
        <name>substrate</name>
    </ligand>
</feature>
<comment type="function">
    <text evidence="1 9">Catalyzes the decarboxylation of orotidine 5'-monophosphate (OMP) to uridine 5'-monophosphate (UMP).</text>
</comment>
<feature type="domain" description="Orotidine 5'-phosphate decarboxylase" evidence="13">
    <location>
        <begin position="4"/>
        <end position="227"/>
    </location>
</feature>
<dbReference type="PANTHER" id="PTHR32119:SF2">
    <property type="entry name" value="OROTIDINE 5'-PHOSPHATE DECARBOXYLASE"/>
    <property type="match status" value="1"/>
</dbReference>
<dbReference type="FunFam" id="3.20.20.70:FF:000015">
    <property type="entry name" value="Orotidine 5'-phosphate decarboxylase"/>
    <property type="match status" value="1"/>
</dbReference>
<dbReference type="GO" id="GO:0005829">
    <property type="term" value="C:cytosol"/>
    <property type="evidence" value="ECO:0007669"/>
    <property type="project" value="TreeGrafter"/>
</dbReference>
<dbReference type="InterPro" id="IPR014732">
    <property type="entry name" value="OMPdecase"/>
</dbReference>
<dbReference type="UniPathway" id="UPA00070">
    <property type="reaction ID" value="UER00120"/>
</dbReference>
<dbReference type="InterPro" id="IPR047596">
    <property type="entry name" value="OMPdecase_bac"/>
</dbReference>
<keyword evidence="6 9" id="KW-0456">Lyase</keyword>
<dbReference type="PROSITE" id="PS00156">
    <property type="entry name" value="OMPDECASE"/>
    <property type="match status" value="1"/>
</dbReference>
<comment type="caution">
    <text evidence="14">The sequence shown here is derived from an EMBL/GenBank/DDBJ whole genome shotgun (WGS) entry which is preliminary data.</text>
</comment>
<feature type="binding site" evidence="9 11">
    <location>
        <position position="10"/>
    </location>
    <ligand>
        <name>substrate</name>
    </ligand>
</feature>
<dbReference type="AlphaFoldDB" id="A0A660SG56"/>
<feature type="binding site" evidence="9 11">
    <location>
        <position position="191"/>
    </location>
    <ligand>
        <name>substrate</name>
    </ligand>
</feature>
<protein>
    <recommendedName>
        <fullName evidence="9">Orotidine 5'-phosphate decarboxylase</fullName>
        <ecNumber evidence="9">4.1.1.23</ecNumber>
    </recommendedName>
    <alternativeName>
        <fullName evidence="9">OMP decarboxylase</fullName>
        <shortName evidence="9">OMPDCase</shortName>
        <shortName evidence="9">OMPdecase</shortName>
    </alternativeName>
</protein>
<keyword evidence="4 9" id="KW-0210">Decarboxylase</keyword>
<dbReference type="GO" id="GO:0044205">
    <property type="term" value="P:'de novo' UMP biosynthetic process"/>
    <property type="evidence" value="ECO:0007669"/>
    <property type="project" value="UniProtKB-UniRule"/>
</dbReference>
<organism evidence="14 15">
    <name type="scientific">candidate division TA06 bacterium</name>
    <dbReference type="NCBI Taxonomy" id="2250710"/>
    <lineage>
        <taxon>Bacteria</taxon>
        <taxon>Bacteria division TA06</taxon>
    </lineage>
</organism>
<evidence type="ECO:0000256" key="9">
    <source>
        <dbReference type="HAMAP-Rule" id="MF_01200"/>
    </source>
</evidence>
<dbReference type="InterPro" id="IPR011060">
    <property type="entry name" value="RibuloseP-bd_barrel"/>
</dbReference>
<dbReference type="InterPro" id="IPR018089">
    <property type="entry name" value="OMPdecase_AS"/>
</dbReference>
<evidence type="ECO:0000256" key="3">
    <source>
        <dbReference type="ARBA" id="ARBA00011738"/>
    </source>
</evidence>
<comment type="pathway">
    <text evidence="2 9 12">Pyrimidine metabolism; UMP biosynthesis via de novo pathway; UMP from orotate: step 2/2.</text>
</comment>
<dbReference type="Pfam" id="PF00215">
    <property type="entry name" value="OMPdecase"/>
    <property type="match status" value="1"/>
</dbReference>
<dbReference type="SMART" id="SM00934">
    <property type="entry name" value="OMPdecase"/>
    <property type="match status" value="1"/>
</dbReference>
<proteinExistence type="inferred from homology"/>
<evidence type="ECO:0000256" key="12">
    <source>
        <dbReference type="RuleBase" id="RU000512"/>
    </source>
</evidence>
<dbReference type="NCBIfam" id="TIGR01740">
    <property type="entry name" value="pyrF"/>
    <property type="match status" value="1"/>
</dbReference>
<dbReference type="Proteomes" id="UP000271125">
    <property type="component" value="Unassembled WGS sequence"/>
</dbReference>
<comment type="subunit">
    <text evidence="3 9">Homodimer.</text>
</comment>
<accession>A0A660SG56</accession>
<evidence type="ECO:0000313" key="15">
    <source>
        <dbReference type="Proteomes" id="UP000271125"/>
    </source>
</evidence>
<evidence type="ECO:0000256" key="6">
    <source>
        <dbReference type="ARBA" id="ARBA00023239"/>
    </source>
</evidence>
<evidence type="ECO:0000256" key="8">
    <source>
        <dbReference type="ARBA" id="ARBA00061012"/>
    </source>
</evidence>
<dbReference type="Gene3D" id="3.20.20.70">
    <property type="entry name" value="Aldolase class I"/>
    <property type="match status" value="1"/>
</dbReference>
<feature type="binding site" evidence="9 11">
    <location>
        <position position="182"/>
    </location>
    <ligand>
        <name>substrate</name>
    </ligand>
</feature>
<dbReference type="InterPro" id="IPR013785">
    <property type="entry name" value="Aldolase_TIM"/>
</dbReference>
<feature type="binding site" evidence="9 11">
    <location>
        <position position="212"/>
    </location>
    <ligand>
        <name>substrate</name>
    </ligand>
</feature>
<evidence type="ECO:0000259" key="13">
    <source>
        <dbReference type="SMART" id="SM00934"/>
    </source>
</evidence>
<evidence type="ECO:0000256" key="1">
    <source>
        <dbReference type="ARBA" id="ARBA00002356"/>
    </source>
</evidence>
<feature type="active site" description="For OMPdecase activity" evidence="10">
    <location>
        <position position="61"/>
    </location>
</feature>
<feature type="binding site" evidence="9">
    <location>
        <begin position="59"/>
        <end position="68"/>
    </location>
    <ligand>
        <name>substrate</name>
    </ligand>
</feature>
<feature type="active site" description="For OMPdecase activity" evidence="10">
    <location>
        <position position="59"/>
    </location>
</feature>
<dbReference type="CDD" id="cd04725">
    <property type="entry name" value="OMP_decarboxylase_like"/>
    <property type="match status" value="1"/>
</dbReference>
<dbReference type="PANTHER" id="PTHR32119">
    <property type="entry name" value="OROTIDINE 5'-PHOSPHATE DECARBOXYLASE"/>
    <property type="match status" value="1"/>
</dbReference>